<proteinExistence type="predicted"/>
<dbReference type="InterPro" id="IPR021957">
    <property type="entry name" value="DUF3574"/>
</dbReference>
<evidence type="ECO:0000256" key="1">
    <source>
        <dbReference type="SAM" id="Phobius"/>
    </source>
</evidence>
<name>A0A158EQ91_9BURK</name>
<keyword evidence="1" id="KW-0472">Membrane</keyword>
<dbReference type="Proteomes" id="UP000055019">
    <property type="component" value="Unassembled WGS sequence"/>
</dbReference>
<keyword evidence="1" id="KW-0812">Transmembrane</keyword>
<dbReference type="AlphaFoldDB" id="A0A158EQ91"/>
<sequence>MAFFAQSTTLMFGYRTISMLVIAVMLPACATLLSDQCATGEQRVVSDLVYFGTGRAKGAVTQAEWDDFLRVEVTPRFAQGFSVWQASGQWRAADGSIVREASYVLSFVHPDDAASDTAIGEVRERYRTRFEQESTMRVRQAACVSF</sequence>
<keyword evidence="1" id="KW-1133">Transmembrane helix</keyword>
<dbReference type="EMBL" id="FCOM02000001">
    <property type="protein sequence ID" value="SAL09653.1"/>
    <property type="molecule type" value="Genomic_DNA"/>
</dbReference>
<protein>
    <recommendedName>
        <fullName evidence="4">Lipoprotein</fullName>
    </recommendedName>
</protein>
<accession>A0A158EQ91</accession>
<comment type="caution">
    <text evidence="2">The sequence shown here is derived from an EMBL/GenBank/DDBJ whole genome shotgun (WGS) entry which is preliminary data.</text>
</comment>
<organism evidence="2 3">
    <name type="scientific">Caballeronia arvi</name>
    <dbReference type="NCBI Taxonomy" id="1777135"/>
    <lineage>
        <taxon>Bacteria</taxon>
        <taxon>Pseudomonadati</taxon>
        <taxon>Pseudomonadota</taxon>
        <taxon>Betaproteobacteria</taxon>
        <taxon>Burkholderiales</taxon>
        <taxon>Burkholderiaceae</taxon>
        <taxon>Caballeronia</taxon>
    </lineage>
</organism>
<keyword evidence="3" id="KW-1185">Reference proteome</keyword>
<feature type="transmembrane region" description="Helical" evidence="1">
    <location>
        <begin position="12"/>
        <end position="33"/>
    </location>
</feature>
<evidence type="ECO:0000313" key="3">
    <source>
        <dbReference type="Proteomes" id="UP000055019"/>
    </source>
</evidence>
<reference evidence="2" key="1">
    <citation type="submission" date="2016-01" db="EMBL/GenBank/DDBJ databases">
        <authorList>
            <person name="Peeters C."/>
        </authorList>
    </citation>
    <scope>NUCLEOTIDE SEQUENCE [LARGE SCALE GENOMIC DNA]</scope>
    <source>
        <strain evidence="2">LMG 29317</strain>
    </source>
</reference>
<dbReference type="Pfam" id="PF12098">
    <property type="entry name" value="DUF3574"/>
    <property type="match status" value="1"/>
</dbReference>
<evidence type="ECO:0008006" key="4">
    <source>
        <dbReference type="Google" id="ProtNLM"/>
    </source>
</evidence>
<evidence type="ECO:0000313" key="2">
    <source>
        <dbReference type="EMBL" id="SAL09653.1"/>
    </source>
</evidence>
<gene>
    <name evidence="2" type="ORF">AWB74_00028</name>
</gene>